<dbReference type="AlphaFoldDB" id="A0A179B7R9"/>
<comment type="caution">
    <text evidence="1">The sequence shown here is derived from an EMBL/GenBank/DDBJ whole genome shotgun (WGS) entry which is preliminary data.</text>
</comment>
<gene>
    <name evidence="1" type="ORF">A4H96_14150</name>
</gene>
<proteinExistence type="predicted"/>
<dbReference type="Proteomes" id="UP000078302">
    <property type="component" value="Unassembled WGS sequence"/>
</dbReference>
<evidence type="ECO:0000313" key="2">
    <source>
        <dbReference type="Proteomes" id="UP000078302"/>
    </source>
</evidence>
<accession>A0A179B7R9</accession>
<sequence>MKTVVTNNDISNKCCDAGSGNSAFIVFCKNEWKHTSDGLNKNHTVLSGLYGIREKKIEYCIYSMLNIIKSEPVFCSWD</sequence>
<evidence type="ECO:0000313" key="1">
    <source>
        <dbReference type="EMBL" id="OAP87415.1"/>
    </source>
</evidence>
<organism evidence="1 2">
    <name type="scientific">Acidithiobacillus ferrooxidans</name>
    <name type="common">Thiobacillus ferrooxidans</name>
    <dbReference type="NCBI Taxonomy" id="920"/>
    <lineage>
        <taxon>Bacteria</taxon>
        <taxon>Pseudomonadati</taxon>
        <taxon>Pseudomonadota</taxon>
        <taxon>Acidithiobacillia</taxon>
        <taxon>Acidithiobacillales</taxon>
        <taxon>Acidithiobacillaceae</taxon>
        <taxon>Acidithiobacillus</taxon>
    </lineage>
</organism>
<dbReference type="EMBL" id="LVXZ01000244">
    <property type="protein sequence ID" value="OAP87415.1"/>
    <property type="molecule type" value="Genomic_DNA"/>
</dbReference>
<dbReference type="RefSeq" id="WP_064220173.1">
    <property type="nucleotide sequence ID" value="NZ_LVXZ01000244.1"/>
</dbReference>
<reference evidence="1 2" key="1">
    <citation type="submission" date="2016-04" db="EMBL/GenBank/DDBJ databases">
        <title>Acidithiobacillus ferrooxidans genome sequencing and assembly.</title>
        <authorList>
            <person name="Zhou Z."/>
        </authorList>
    </citation>
    <scope>NUCLEOTIDE SEQUENCE [LARGE SCALE GENOMIC DNA]</scope>
    <source>
        <strain evidence="1 2">BY0502</strain>
    </source>
</reference>
<keyword evidence="2" id="KW-1185">Reference proteome</keyword>
<name>A0A179B7R9_ACIFR</name>
<protein>
    <submittedName>
        <fullName evidence="1">Uncharacterized protein</fullName>
    </submittedName>
</protein>